<feature type="compositionally biased region" description="Pro residues" evidence="2">
    <location>
        <begin position="643"/>
        <end position="652"/>
    </location>
</feature>
<feature type="compositionally biased region" description="Polar residues" evidence="2">
    <location>
        <begin position="765"/>
        <end position="776"/>
    </location>
</feature>
<keyword evidence="4" id="KW-1185">Reference proteome</keyword>
<reference evidence="3 4" key="1">
    <citation type="journal article" date="2017" name="Mol. Ecol.">
        <title>Comparative and population genomic landscape of Phellinus noxius: A hypervariable fungus causing root rot in trees.</title>
        <authorList>
            <person name="Chung C.L."/>
            <person name="Lee T.J."/>
            <person name="Akiba M."/>
            <person name="Lee H.H."/>
            <person name="Kuo T.H."/>
            <person name="Liu D."/>
            <person name="Ke H.M."/>
            <person name="Yokoi T."/>
            <person name="Roa M.B."/>
            <person name="Lu M.J."/>
            <person name="Chang Y.Y."/>
            <person name="Ann P.J."/>
            <person name="Tsai J.N."/>
            <person name="Chen C.Y."/>
            <person name="Tzean S.S."/>
            <person name="Ota Y."/>
            <person name="Hattori T."/>
            <person name="Sahashi N."/>
            <person name="Liou R.F."/>
            <person name="Kikuchi T."/>
            <person name="Tsai I.J."/>
        </authorList>
    </citation>
    <scope>NUCLEOTIDE SEQUENCE [LARGE SCALE GENOMIC DNA]</scope>
    <source>
        <strain evidence="3 4">FFPRI411160</strain>
    </source>
</reference>
<proteinExistence type="predicted"/>
<name>A0A286UEK3_9AGAM</name>
<evidence type="ECO:0000256" key="2">
    <source>
        <dbReference type="SAM" id="MobiDB-lite"/>
    </source>
</evidence>
<feature type="compositionally biased region" description="Polar residues" evidence="2">
    <location>
        <begin position="557"/>
        <end position="587"/>
    </location>
</feature>
<feature type="region of interest" description="Disordered" evidence="2">
    <location>
        <begin position="350"/>
        <end position="411"/>
    </location>
</feature>
<dbReference type="GO" id="GO:0036286">
    <property type="term" value="C:eisosome filament"/>
    <property type="evidence" value="ECO:0007669"/>
    <property type="project" value="TreeGrafter"/>
</dbReference>
<feature type="compositionally biased region" description="Polar residues" evidence="2">
    <location>
        <begin position="445"/>
        <end position="462"/>
    </location>
</feature>
<dbReference type="Pfam" id="PF13805">
    <property type="entry name" value="Pil1"/>
    <property type="match status" value="1"/>
</dbReference>
<dbReference type="OrthoDB" id="5599269at2759"/>
<dbReference type="GO" id="GO:0006897">
    <property type="term" value="P:endocytosis"/>
    <property type="evidence" value="ECO:0007669"/>
    <property type="project" value="TreeGrafter"/>
</dbReference>
<comment type="caution">
    <text evidence="3">The sequence shown here is derived from an EMBL/GenBank/DDBJ whole genome shotgun (WGS) entry which is preliminary data.</text>
</comment>
<keyword evidence="1" id="KW-0175">Coiled coil</keyword>
<dbReference type="EMBL" id="NBII01000006">
    <property type="protein sequence ID" value="PAV18033.1"/>
    <property type="molecule type" value="Genomic_DNA"/>
</dbReference>
<dbReference type="AlphaFoldDB" id="A0A286UEK3"/>
<organism evidence="3 4">
    <name type="scientific">Pyrrhoderma noxium</name>
    <dbReference type="NCBI Taxonomy" id="2282107"/>
    <lineage>
        <taxon>Eukaryota</taxon>
        <taxon>Fungi</taxon>
        <taxon>Dikarya</taxon>
        <taxon>Basidiomycota</taxon>
        <taxon>Agaricomycotina</taxon>
        <taxon>Agaricomycetes</taxon>
        <taxon>Hymenochaetales</taxon>
        <taxon>Hymenochaetaceae</taxon>
        <taxon>Pyrrhoderma</taxon>
    </lineage>
</organism>
<feature type="region of interest" description="Disordered" evidence="2">
    <location>
        <begin position="637"/>
        <end position="832"/>
    </location>
</feature>
<dbReference type="Proteomes" id="UP000217199">
    <property type="component" value="Unassembled WGS sequence"/>
</dbReference>
<protein>
    <submittedName>
        <fullName evidence="3">Eisosome component PIL1</fullName>
    </submittedName>
</protein>
<feature type="region of interest" description="Disordered" evidence="2">
    <location>
        <begin position="424"/>
        <end position="595"/>
    </location>
</feature>
<feature type="compositionally biased region" description="Low complexity" evidence="2">
    <location>
        <begin position="692"/>
        <end position="715"/>
    </location>
</feature>
<evidence type="ECO:0000313" key="4">
    <source>
        <dbReference type="Proteomes" id="UP000217199"/>
    </source>
</evidence>
<dbReference type="InterPro" id="IPR027267">
    <property type="entry name" value="AH/BAR_dom_sf"/>
</dbReference>
<feature type="coiled-coil region" evidence="1">
    <location>
        <begin position="101"/>
        <end position="159"/>
    </location>
</feature>
<dbReference type="GO" id="GO:0070941">
    <property type="term" value="P:eisosome assembly"/>
    <property type="evidence" value="ECO:0007669"/>
    <property type="project" value="TreeGrafter"/>
</dbReference>
<dbReference type="InterPro" id="IPR028245">
    <property type="entry name" value="PIL1/LSP1"/>
</dbReference>
<feature type="compositionally biased region" description="Low complexity" evidence="2">
    <location>
        <begin position="803"/>
        <end position="813"/>
    </location>
</feature>
<feature type="compositionally biased region" description="Polar residues" evidence="2">
    <location>
        <begin position="485"/>
        <end position="507"/>
    </location>
</feature>
<evidence type="ECO:0000256" key="1">
    <source>
        <dbReference type="SAM" id="Coils"/>
    </source>
</evidence>
<dbReference type="InParanoid" id="A0A286UEK3"/>
<gene>
    <name evidence="3" type="ORF">PNOK_0651900</name>
</gene>
<feature type="compositionally biased region" description="Basic and acidic residues" evidence="2">
    <location>
        <begin position="543"/>
        <end position="552"/>
    </location>
</feature>
<feature type="compositionally biased region" description="Low complexity" evidence="2">
    <location>
        <begin position="738"/>
        <end position="755"/>
    </location>
</feature>
<evidence type="ECO:0000313" key="3">
    <source>
        <dbReference type="EMBL" id="PAV18033.1"/>
    </source>
</evidence>
<dbReference type="PANTHER" id="PTHR31962">
    <property type="entry name" value="SPHINGOLIPID LONG CHAIN BASE-RESPONSIVE PROTEIN PIL1"/>
    <property type="match status" value="1"/>
</dbReference>
<dbReference type="Gene3D" id="1.20.1270.60">
    <property type="entry name" value="Arfaptin homology (AH) domain/BAR domain"/>
    <property type="match status" value="1"/>
</dbReference>
<sequence>MFRSAATKIAHNSTLPALGTSKDLRPLQELITSEKAVLQSLQKLSSDLTKSSEYLRQWGAGEGDDLQDVLSASTSILIHLANALNQLANHEASIRERMKSVRTQEEHLDELRRRRKALNAKADAAEKKLSRMSPEHKSLQQQTQLLDSLRDQIRSMDWEILSTETKVGDLKRSEAKNWMMLKFGGILECAEKATIVGEMGKLVIQEIPLQVTTPGQSRTNYSGYEKTDKLVSETQRCISEVVFDFQPDLLSSGPLSAQEQPDILAGTIDGLPRGSNAQSSMYLQNTMPNPAIGSGSAQADEFGGLGYGERQQSRGYDTMPASGIASRAIDDGLYVGGNFENSAMNPPISGSYIPASPPQFNQGGPGASHMSTFPSRKLSLPPTSSFTTTSPPSVPQNISFEPYQGHEDGPGFAAEVASALAYAEGNGSSQDKPPLTPNKSGPGFESSSNAPQYEQSQWTATSGLPKGAAPPLERNPWDNLPSPPQASAYQTDYSYNSGQPTNLTLSPDQKRNSFYPDDGSETQLPYASPPLSSPQRLAPINTDQREVDRHTDIGYQLSDSRLGQDSNEQGAMTGVTDTQARNSSEQQSYEKHDSASLNAAAMREVTREMDALIFSPPPGPPPTHPDYQQYEKNVSLQNRTPSPLLPPAPPFAQQPHLSISSTESAPAPDLLSPKSGYETLAEINIPSSPNASQPTRPSLLSSSTSPTNSYNTSLLQSPSYGSPPNFLPFNPYRPAARSPSGSVSSSTLPDVSPLSLRKKGGTSPALPSSPQPSGLNQEGRRSIDSTSAPAPEYTEFATPYGESSQLQSHPSSGSGYGRGKFATNLEEEDTLR</sequence>
<dbReference type="PANTHER" id="PTHR31962:SF6">
    <property type="entry name" value="EISOSOME COMPONENT PIL1-DOMAIN-CONTAINING PROTEIN"/>
    <property type="match status" value="1"/>
</dbReference>
<feature type="compositionally biased region" description="Low complexity" evidence="2">
    <location>
        <begin position="381"/>
        <end position="391"/>
    </location>
</feature>
<dbReference type="GO" id="GO:0005886">
    <property type="term" value="C:plasma membrane"/>
    <property type="evidence" value="ECO:0007669"/>
    <property type="project" value="TreeGrafter"/>
</dbReference>
<accession>A0A286UEK3</accession>
<dbReference type="STRING" id="2282107.A0A286UEK3"/>
<dbReference type="GO" id="GO:0008289">
    <property type="term" value="F:lipid binding"/>
    <property type="evidence" value="ECO:0007669"/>
    <property type="project" value="TreeGrafter"/>
</dbReference>